<dbReference type="EMBL" id="JH930471">
    <property type="protein sequence ID" value="EKM56453.1"/>
    <property type="molecule type" value="Genomic_DNA"/>
</dbReference>
<keyword evidence="2" id="KW-1185">Reference proteome</keyword>
<protein>
    <recommendedName>
        <fullName evidence="3">Heterokaryon incompatibility domain-containing protein</fullName>
    </recommendedName>
</protein>
<evidence type="ECO:0000313" key="1">
    <source>
        <dbReference type="EMBL" id="EKM56453.1"/>
    </source>
</evidence>
<dbReference type="GeneID" id="18915816"/>
<dbReference type="KEGG" id="pco:PHACADRAFT_253596"/>
<dbReference type="AlphaFoldDB" id="K5VY06"/>
<dbReference type="InParanoid" id="K5VY06"/>
<sequence length="500" mass="57423">MKDHRDKIERRRDDAVHGGSIVDPKIHPRRVWDLRSNRVLPFHVISRARVLKNRNHMPDNLWTVSHSWVDAREREGVMTPINRWQWPVPMPRATSLEHVRIELLNLGAEYAWLDALCLRQEGGADDSIRLEEWKLDVPTIGNVYQAQPKGRPCITYFNGLGLPFDASQTVLESDRHWFNRVWTVQETLESWLPGGLVPTPFPEGPRFFYRLQELVSSASSSVRGPDLLEAMRSRSCSSELDRIAGLAYLLGCKTLPLYDPSISLETAWMRLIKHLSPGPRRYIFLQYESDVPFAPWVSWAGFLAYPPLLPPPGRMRDAKNLELVDPLQIHTNEPGKYYQVTYATVPCYVISPPDDVFRSRGPHVIQLHFYDRTEPTTVPISTPGLHGCVVPNVQYRFLCIEGTWVDFWVVVEVVGERDVQDEKALEVIKWGVVCMDHDRSKEFTELGLGSSGTRVVYLASEEALSRSQHVDEYMEAFNKARESRRAGHMPDCRHHSHNHP</sequence>
<dbReference type="Proteomes" id="UP000008370">
    <property type="component" value="Unassembled WGS sequence"/>
</dbReference>
<dbReference type="OrthoDB" id="5418601at2759"/>
<evidence type="ECO:0000313" key="2">
    <source>
        <dbReference type="Proteomes" id="UP000008370"/>
    </source>
</evidence>
<organism evidence="1 2">
    <name type="scientific">Phanerochaete carnosa (strain HHB-10118-sp)</name>
    <name type="common">White-rot fungus</name>
    <name type="synonym">Peniophora carnosa</name>
    <dbReference type="NCBI Taxonomy" id="650164"/>
    <lineage>
        <taxon>Eukaryota</taxon>
        <taxon>Fungi</taxon>
        <taxon>Dikarya</taxon>
        <taxon>Basidiomycota</taxon>
        <taxon>Agaricomycotina</taxon>
        <taxon>Agaricomycetes</taxon>
        <taxon>Polyporales</taxon>
        <taxon>Phanerochaetaceae</taxon>
        <taxon>Phanerochaete</taxon>
    </lineage>
</organism>
<dbReference type="HOGENOM" id="CLU_016205_0_0_1"/>
<dbReference type="RefSeq" id="XP_007394301.1">
    <property type="nucleotide sequence ID" value="XM_007394239.1"/>
</dbReference>
<gene>
    <name evidence="1" type="ORF">PHACADRAFT_253596</name>
</gene>
<evidence type="ECO:0008006" key="3">
    <source>
        <dbReference type="Google" id="ProtNLM"/>
    </source>
</evidence>
<name>K5VY06_PHACS</name>
<accession>K5VY06</accession>
<proteinExistence type="predicted"/>
<reference evidence="1 2" key="1">
    <citation type="journal article" date="2012" name="BMC Genomics">
        <title>Comparative genomics of the white-rot fungi, Phanerochaete carnosa and P. chrysosporium, to elucidate the genetic basis of the distinct wood types they colonize.</title>
        <authorList>
            <person name="Suzuki H."/>
            <person name="MacDonald J."/>
            <person name="Syed K."/>
            <person name="Salamov A."/>
            <person name="Hori C."/>
            <person name="Aerts A."/>
            <person name="Henrissat B."/>
            <person name="Wiebenga A."/>
            <person name="vanKuyk P.A."/>
            <person name="Barry K."/>
            <person name="Lindquist E."/>
            <person name="LaButti K."/>
            <person name="Lapidus A."/>
            <person name="Lucas S."/>
            <person name="Coutinho P."/>
            <person name="Gong Y."/>
            <person name="Samejima M."/>
            <person name="Mahadevan R."/>
            <person name="Abou-Zaid M."/>
            <person name="de Vries R.P."/>
            <person name="Igarashi K."/>
            <person name="Yadav J.S."/>
            <person name="Grigoriev I.V."/>
            <person name="Master E.R."/>
        </authorList>
    </citation>
    <scope>NUCLEOTIDE SEQUENCE [LARGE SCALE GENOMIC DNA]</scope>
    <source>
        <strain evidence="1 2">HHB-10118-sp</strain>
    </source>
</reference>